<accession>A0A378YSS0</accession>
<dbReference type="PANTHER" id="PTHR46796">
    <property type="entry name" value="HTH-TYPE TRANSCRIPTIONAL ACTIVATOR RHAS-RELATED"/>
    <property type="match status" value="1"/>
</dbReference>
<dbReference type="InterPro" id="IPR003313">
    <property type="entry name" value="AraC-bd"/>
</dbReference>
<keyword evidence="3" id="KW-0804">Transcription</keyword>
<evidence type="ECO:0000313" key="6">
    <source>
        <dbReference type="Proteomes" id="UP000254573"/>
    </source>
</evidence>
<dbReference type="Proteomes" id="UP000254573">
    <property type="component" value="Unassembled WGS sequence"/>
</dbReference>
<dbReference type="SUPFAM" id="SSF51215">
    <property type="entry name" value="Regulatory protein AraC"/>
    <property type="match status" value="1"/>
</dbReference>
<dbReference type="InterPro" id="IPR037923">
    <property type="entry name" value="HTH-like"/>
</dbReference>
<protein>
    <submittedName>
        <fullName evidence="5">Bacillibactin transport regulator</fullName>
    </submittedName>
</protein>
<evidence type="ECO:0000256" key="2">
    <source>
        <dbReference type="ARBA" id="ARBA00023125"/>
    </source>
</evidence>
<dbReference type="GO" id="GO:0003700">
    <property type="term" value="F:DNA-binding transcription factor activity"/>
    <property type="evidence" value="ECO:0007669"/>
    <property type="project" value="InterPro"/>
</dbReference>
<name>A0A378YSS0_9BURK</name>
<dbReference type="InterPro" id="IPR009057">
    <property type="entry name" value="Homeodomain-like_sf"/>
</dbReference>
<dbReference type="EMBL" id="UGSG01000001">
    <property type="protein sequence ID" value="SUA79848.1"/>
    <property type="molecule type" value="Genomic_DNA"/>
</dbReference>
<evidence type="ECO:0000313" key="5">
    <source>
        <dbReference type="EMBL" id="SUA79848.1"/>
    </source>
</evidence>
<feature type="domain" description="HTH araC/xylS-type" evidence="4">
    <location>
        <begin position="182"/>
        <end position="278"/>
    </location>
</feature>
<dbReference type="InterPro" id="IPR050204">
    <property type="entry name" value="AraC_XylS_family_regulators"/>
</dbReference>
<dbReference type="AlphaFoldDB" id="A0A378YSS0"/>
<dbReference type="PANTHER" id="PTHR46796:SF2">
    <property type="entry name" value="TRANSCRIPTIONAL REGULATORY PROTEIN"/>
    <property type="match status" value="1"/>
</dbReference>
<dbReference type="RefSeq" id="WP_023597702.1">
    <property type="nucleotide sequence ID" value="NZ_CP009553.3"/>
</dbReference>
<gene>
    <name evidence="5" type="primary">btr_3</name>
    <name evidence="5" type="ORF">NCTC13160_03430</name>
</gene>
<keyword evidence="1" id="KW-0805">Transcription regulation</keyword>
<dbReference type="OrthoDB" id="9816344at2"/>
<dbReference type="STRING" id="93220.A6P55_14605"/>
<dbReference type="KEGG" id="ppnm:LV28_17395"/>
<evidence type="ECO:0000256" key="3">
    <source>
        <dbReference type="ARBA" id="ARBA00023163"/>
    </source>
</evidence>
<evidence type="ECO:0000259" key="4">
    <source>
        <dbReference type="PROSITE" id="PS01124"/>
    </source>
</evidence>
<dbReference type="Gene3D" id="1.10.10.60">
    <property type="entry name" value="Homeodomain-like"/>
    <property type="match status" value="1"/>
</dbReference>
<dbReference type="Pfam" id="PF02311">
    <property type="entry name" value="AraC_binding"/>
    <property type="match status" value="1"/>
</dbReference>
<evidence type="ECO:0000256" key="1">
    <source>
        <dbReference type="ARBA" id="ARBA00023015"/>
    </source>
</evidence>
<dbReference type="GO" id="GO:0043565">
    <property type="term" value="F:sequence-specific DNA binding"/>
    <property type="evidence" value="ECO:0007669"/>
    <property type="project" value="InterPro"/>
</dbReference>
<proteinExistence type="predicted"/>
<dbReference type="SUPFAM" id="SSF46689">
    <property type="entry name" value="Homeodomain-like"/>
    <property type="match status" value="2"/>
</dbReference>
<reference evidence="5 6" key="1">
    <citation type="submission" date="2018-06" db="EMBL/GenBank/DDBJ databases">
        <authorList>
            <consortium name="Pathogen Informatics"/>
            <person name="Doyle S."/>
        </authorList>
    </citation>
    <scope>NUCLEOTIDE SEQUENCE [LARGE SCALE GENOMIC DNA]</scope>
    <source>
        <strain evidence="5 6">NCTC13160</strain>
    </source>
</reference>
<organism evidence="5 6">
    <name type="scientific">Pandoraea pnomenusa</name>
    <dbReference type="NCBI Taxonomy" id="93220"/>
    <lineage>
        <taxon>Bacteria</taxon>
        <taxon>Pseudomonadati</taxon>
        <taxon>Pseudomonadota</taxon>
        <taxon>Betaproteobacteria</taxon>
        <taxon>Burkholderiales</taxon>
        <taxon>Burkholderiaceae</taxon>
        <taxon>Pandoraea</taxon>
    </lineage>
</organism>
<keyword evidence="2" id="KW-0238">DNA-binding</keyword>
<dbReference type="InterPro" id="IPR018060">
    <property type="entry name" value="HTH_AraC"/>
</dbReference>
<sequence>MATIGTVPLNRVKLWREPDFANAELMVASYRTHRFPPHAHDEYAIGVIERGAQAYLDGRGRRAIMPQGTICVINPGSIHEGRPAIDGGWDYRMAYIPTRDFVRLVGAHDPGLKGELHFPDVVIDDVETMRLLLAAHRCSQSTDASQLEKSSRLTVAVFQLIDRHCVGAKGVRHPLAIPIAVRRARDYIDAHVTANPSLDQLTEVAGISAFHLLREFKRVIGIAPHAYLIQRRVALAKGLLLRGMPLRQVAIEVGYCDQSHLSREFCKFYGVPPGTARQ</sequence>
<dbReference type="Pfam" id="PF12833">
    <property type="entry name" value="HTH_18"/>
    <property type="match status" value="1"/>
</dbReference>
<dbReference type="SMART" id="SM00342">
    <property type="entry name" value="HTH_ARAC"/>
    <property type="match status" value="1"/>
</dbReference>
<dbReference type="PROSITE" id="PS01124">
    <property type="entry name" value="HTH_ARAC_FAMILY_2"/>
    <property type="match status" value="1"/>
</dbReference>